<dbReference type="EMBL" id="AYLP01000429">
    <property type="protein sequence ID" value="ESS60632.1"/>
    <property type="molecule type" value="Genomic_DNA"/>
</dbReference>
<dbReference type="Proteomes" id="UP000017861">
    <property type="component" value="Unassembled WGS sequence"/>
</dbReference>
<feature type="region of interest" description="Disordered" evidence="1">
    <location>
        <begin position="70"/>
        <end position="130"/>
    </location>
</feature>
<organism evidence="2 3">
    <name type="scientific">Trypanosoma cruzi Dm28c</name>
    <dbReference type="NCBI Taxonomy" id="1416333"/>
    <lineage>
        <taxon>Eukaryota</taxon>
        <taxon>Discoba</taxon>
        <taxon>Euglenozoa</taxon>
        <taxon>Kinetoplastea</taxon>
        <taxon>Metakinetoplastina</taxon>
        <taxon>Trypanosomatida</taxon>
        <taxon>Trypanosomatidae</taxon>
        <taxon>Trypanosoma</taxon>
        <taxon>Schizotrypanum</taxon>
    </lineage>
</organism>
<reference evidence="2 3" key="1">
    <citation type="journal article" date="2014" name="Genome Announc.">
        <title>Trypanosoma cruzi Clone Dm28c Draft Genome Sequence.</title>
        <authorList>
            <person name="Grisard E.C."/>
            <person name="Teixeira S.M."/>
            <person name="de Almeida L.G."/>
            <person name="Stoco P.H."/>
            <person name="Gerber A.L."/>
            <person name="Talavera-Lopez C."/>
            <person name="Lima O.C."/>
            <person name="Andersson B."/>
            <person name="de Vasconcelos A.T."/>
        </authorList>
    </citation>
    <scope>NUCLEOTIDE SEQUENCE [LARGE SCALE GENOMIC DNA]</scope>
    <source>
        <strain evidence="2 3">Dm28c</strain>
    </source>
</reference>
<dbReference type="VEuPathDB" id="TriTrypDB:TCDM_11838"/>
<gene>
    <name evidence="2" type="ORF">TCDM_11838</name>
</gene>
<accession>V5B3V6</accession>
<sequence>MVLKPTIPQVALVEVPKAVNWQSHNQKEYWCKAQPEWVRQNNPGHKYHQERQTQRGEIRIKRKKLKMLLERMTSRNRKRRKEKTMGFSKKKRKKRKKKRLSKKMRNEKKKAEEKKRRRKKKNVTIRRKKR</sequence>
<name>V5B3V6_TRYCR</name>
<feature type="compositionally biased region" description="Basic residues" evidence="1">
    <location>
        <begin position="115"/>
        <end position="130"/>
    </location>
</feature>
<protein>
    <submittedName>
        <fullName evidence="2">Uncharacterized protein</fullName>
    </submittedName>
</protein>
<comment type="caution">
    <text evidence="2">The sequence shown here is derived from an EMBL/GenBank/DDBJ whole genome shotgun (WGS) entry which is preliminary data.</text>
</comment>
<evidence type="ECO:0000313" key="3">
    <source>
        <dbReference type="Proteomes" id="UP000017861"/>
    </source>
</evidence>
<evidence type="ECO:0000256" key="1">
    <source>
        <dbReference type="SAM" id="MobiDB-lite"/>
    </source>
</evidence>
<feature type="compositionally biased region" description="Basic residues" evidence="1">
    <location>
        <begin position="74"/>
        <end position="108"/>
    </location>
</feature>
<evidence type="ECO:0000313" key="2">
    <source>
        <dbReference type="EMBL" id="ESS60632.1"/>
    </source>
</evidence>
<proteinExistence type="predicted"/>
<dbReference type="AlphaFoldDB" id="V5B3V6"/>